<feature type="domain" description="Amidohydrolase-related" evidence="2">
    <location>
        <begin position="20"/>
        <end position="313"/>
    </location>
</feature>
<evidence type="ECO:0000313" key="4">
    <source>
        <dbReference type="Proteomes" id="UP000224974"/>
    </source>
</evidence>
<protein>
    <submittedName>
        <fullName evidence="3">Amidohydrolase</fullName>
    </submittedName>
</protein>
<keyword evidence="4" id="KW-1185">Reference proteome</keyword>
<reference evidence="4" key="1">
    <citation type="submission" date="2017-09" db="EMBL/GenBank/DDBJ databases">
        <title>FDA dAtabase for Regulatory Grade micrObial Sequences (FDA-ARGOS): Supporting development and validation of Infectious Disease Dx tests.</title>
        <authorList>
            <person name="Minogue T."/>
            <person name="Wolcott M."/>
            <person name="Wasieloski L."/>
            <person name="Aguilar W."/>
            <person name="Moore D."/>
            <person name="Tallon L."/>
            <person name="Sadzewicz L."/>
            <person name="Ott S."/>
            <person name="Zhao X."/>
            <person name="Nagaraj S."/>
            <person name="Vavikolanu K."/>
            <person name="Aluvathingal J."/>
            <person name="Nadendla S."/>
            <person name="Sichtig H."/>
        </authorList>
    </citation>
    <scope>NUCLEOTIDE SEQUENCE [LARGE SCALE GENOMIC DNA]</scope>
    <source>
        <strain evidence="4">FDAARGOS_387</strain>
    </source>
</reference>
<sequence>MKSIHEKNGLDAASGGITLIDAHHHLWNLDTHHYPWLKNYDPDSFLGDYTSLMQNYLPEDYAQDSSGHRILATVHCEADHDYSDEVAETRWVHQQAERYGFPNAVVPHIWFHQDNSEEILLGHLKFPLVRGIRSKPVTAPSPDQVARVQGVSGSMQDDKWLSGFSLLEKYHLSWDLRVPFWHLEEAAEVAKAFPDTRIVLNHMGFPWDRSENGLAIWRKGMQALADCPNVLVKVSELGLKDRPWTVECNRSVVLETTELFGMDRCMFASNFPVAGLKISYDQLVNNLAEILDGYSSSQREAFFWRNAKAFYRIEL</sequence>
<organism evidence="3 4">
    <name type="scientific">Budvicia aquatica</name>
    <dbReference type="NCBI Taxonomy" id="82979"/>
    <lineage>
        <taxon>Bacteria</taxon>
        <taxon>Pseudomonadati</taxon>
        <taxon>Pseudomonadota</taxon>
        <taxon>Gammaproteobacteria</taxon>
        <taxon>Enterobacterales</taxon>
        <taxon>Budviciaceae</taxon>
        <taxon>Budvicia</taxon>
    </lineage>
</organism>
<dbReference type="Gene3D" id="3.20.20.140">
    <property type="entry name" value="Metal-dependent hydrolases"/>
    <property type="match status" value="1"/>
</dbReference>
<dbReference type="SUPFAM" id="SSF51556">
    <property type="entry name" value="Metallo-dependent hydrolases"/>
    <property type="match status" value="1"/>
</dbReference>
<dbReference type="Proteomes" id="UP000224974">
    <property type="component" value="Unassembled WGS sequence"/>
</dbReference>
<dbReference type="AlphaFoldDB" id="A0A2C6DL89"/>
<name>A0A2C6DL89_9GAMM</name>
<dbReference type="STRING" id="1111728.GCA_000427805_00735"/>
<dbReference type="PANTHER" id="PTHR43569">
    <property type="entry name" value="AMIDOHYDROLASE"/>
    <property type="match status" value="1"/>
</dbReference>
<dbReference type="Pfam" id="PF04909">
    <property type="entry name" value="Amidohydro_2"/>
    <property type="match status" value="1"/>
</dbReference>
<dbReference type="InterPro" id="IPR052350">
    <property type="entry name" value="Metallo-dep_Lactonases"/>
</dbReference>
<comment type="caution">
    <text evidence="3">The sequence shown here is derived from an EMBL/GenBank/DDBJ whole genome shotgun (WGS) entry which is preliminary data.</text>
</comment>
<evidence type="ECO:0000259" key="2">
    <source>
        <dbReference type="Pfam" id="PF04909"/>
    </source>
</evidence>
<gene>
    <name evidence="3" type="ORF">CRN84_07095</name>
</gene>
<proteinExistence type="inferred from homology"/>
<dbReference type="InterPro" id="IPR006680">
    <property type="entry name" value="Amidohydro-rel"/>
</dbReference>
<keyword evidence="3" id="KW-0378">Hydrolase</keyword>
<evidence type="ECO:0000313" key="3">
    <source>
        <dbReference type="EMBL" id="PHI29102.1"/>
    </source>
</evidence>
<dbReference type="InterPro" id="IPR032466">
    <property type="entry name" value="Metal_Hydrolase"/>
</dbReference>
<comment type="similarity">
    <text evidence="1">Belongs to the metallo-dependent hydrolases superfamily.</text>
</comment>
<dbReference type="PANTHER" id="PTHR43569:SF1">
    <property type="entry name" value="BLL3371 PROTEIN"/>
    <property type="match status" value="1"/>
</dbReference>
<dbReference type="GO" id="GO:0016787">
    <property type="term" value="F:hydrolase activity"/>
    <property type="evidence" value="ECO:0007669"/>
    <property type="project" value="UniProtKB-KW"/>
</dbReference>
<dbReference type="EMBL" id="PDDX01000001">
    <property type="protein sequence ID" value="PHI29102.1"/>
    <property type="molecule type" value="Genomic_DNA"/>
</dbReference>
<dbReference type="OrthoDB" id="9787654at2"/>
<evidence type="ECO:0000256" key="1">
    <source>
        <dbReference type="ARBA" id="ARBA00038310"/>
    </source>
</evidence>
<accession>A0A2C6DL89</accession>
<dbReference type="RefSeq" id="WP_029096313.1">
    <property type="nucleotide sequence ID" value="NZ_PDDX01000001.1"/>
</dbReference>